<comment type="caution">
    <text evidence="2">The sequence shown here is derived from an EMBL/GenBank/DDBJ whole genome shotgun (WGS) entry which is preliminary data.</text>
</comment>
<name>A0A8X6S9S7_TRICX</name>
<sequence>MSRRKQRSAFDQVSEFDRGRIVAYRDCESSFREIGSRVGRNQTVMRICDPWMQECTTDRRGRSHPSQCITSREDRQIVRMAVTDRSVTSRTVAQHTESVTHHSVSARTIRRRLKKSGLSARRPLLGLPLTQTHRRVHRQWCDEKRMWAEEWNEVVFTGESRICLHRGLATAIFQQDIARPHVARIVQKFFVDHQIELLPWPARSQDLLPIGKHVVHDCSTIDLDYTPQLPHQINFANVWKLLSLLCGEVRE</sequence>
<feature type="domain" description="Transposase Tc1-like" evidence="1">
    <location>
        <begin position="74"/>
        <end position="143"/>
    </location>
</feature>
<dbReference type="AlphaFoldDB" id="A0A8X6S9S7"/>
<evidence type="ECO:0000313" key="3">
    <source>
        <dbReference type="Proteomes" id="UP000887159"/>
    </source>
</evidence>
<organism evidence="2 3">
    <name type="scientific">Trichonephila clavipes</name>
    <name type="common">Golden silk orbweaver</name>
    <name type="synonym">Nephila clavipes</name>
    <dbReference type="NCBI Taxonomy" id="2585209"/>
    <lineage>
        <taxon>Eukaryota</taxon>
        <taxon>Metazoa</taxon>
        <taxon>Ecdysozoa</taxon>
        <taxon>Arthropoda</taxon>
        <taxon>Chelicerata</taxon>
        <taxon>Arachnida</taxon>
        <taxon>Araneae</taxon>
        <taxon>Araneomorphae</taxon>
        <taxon>Entelegynae</taxon>
        <taxon>Araneoidea</taxon>
        <taxon>Nephilidae</taxon>
        <taxon>Trichonephila</taxon>
    </lineage>
</organism>
<keyword evidence="3" id="KW-1185">Reference proteome</keyword>
<accession>A0A8X6S9S7</accession>
<reference evidence="2" key="1">
    <citation type="submission" date="2020-08" db="EMBL/GenBank/DDBJ databases">
        <title>Multicomponent nature underlies the extraordinary mechanical properties of spider dragline silk.</title>
        <authorList>
            <person name="Kono N."/>
            <person name="Nakamura H."/>
            <person name="Mori M."/>
            <person name="Yoshida Y."/>
            <person name="Ohtoshi R."/>
            <person name="Malay A.D."/>
            <person name="Moran D.A.P."/>
            <person name="Tomita M."/>
            <person name="Numata K."/>
            <person name="Arakawa K."/>
        </authorList>
    </citation>
    <scope>NUCLEOTIDE SEQUENCE</scope>
</reference>
<dbReference type="EMBL" id="BMAU01021244">
    <property type="protein sequence ID" value="GFY04551.1"/>
    <property type="molecule type" value="Genomic_DNA"/>
</dbReference>
<dbReference type="Pfam" id="PF01498">
    <property type="entry name" value="HTH_Tnp_Tc3_2"/>
    <property type="match status" value="1"/>
</dbReference>
<dbReference type="InterPro" id="IPR036397">
    <property type="entry name" value="RNaseH_sf"/>
</dbReference>
<evidence type="ECO:0000313" key="2">
    <source>
        <dbReference type="EMBL" id="GFY04551.1"/>
    </source>
</evidence>
<protein>
    <submittedName>
        <fullName evidence="2">Transposable element Tcb1 transposase</fullName>
    </submittedName>
</protein>
<gene>
    <name evidence="2" type="primary">X975_20779</name>
    <name evidence="2" type="ORF">TNCV_4416361</name>
</gene>
<dbReference type="Gene3D" id="3.30.420.10">
    <property type="entry name" value="Ribonuclease H-like superfamily/Ribonuclease H"/>
    <property type="match status" value="1"/>
</dbReference>
<dbReference type="GO" id="GO:0006313">
    <property type="term" value="P:DNA transposition"/>
    <property type="evidence" value="ECO:0007669"/>
    <property type="project" value="InterPro"/>
</dbReference>
<dbReference type="InterPro" id="IPR002492">
    <property type="entry name" value="Transposase_Tc1-like"/>
</dbReference>
<dbReference type="Proteomes" id="UP000887159">
    <property type="component" value="Unassembled WGS sequence"/>
</dbReference>
<proteinExistence type="predicted"/>
<dbReference type="GO" id="GO:0003677">
    <property type="term" value="F:DNA binding"/>
    <property type="evidence" value="ECO:0007669"/>
    <property type="project" value="InterPro"/>
</dbReference>
<dbReference type="GO" id="GO:0015074">
    <property type="term" value="P:DNA integration"/>
    <property type="evidence" value="ECO:0007669"/>
    <property type="project" value="InterPro"/>
</dbReference>
<evidence type="ECO:0000259" key="1">
    <source>
        <dbReference type="Pfam" id="PF01498"/>
    </source>
</evidence>